<comment type="caution">
    <text evidence="2">The sequence shown here is derived from an EMBL/GenBank/DDBJ whole genome shotgun (WGS) entry which is preliminary data.</text>
</comment>
<dbReference type="Proteomes" id="UP001302126">
    <property type="component" value="Unassembled WGS sequence"/>
</dbReference>
<dbReference type="AlphaFoldDB" id="A0AAN6WT98"/>
<proteinExistence type="predicted"/>
<feature type="region of interest" description="Disordered" evidence="1">
    <location>
        <begin position="18"/>
        <end position="38"/>
    </location>
</feature>
<reference evidence="2" key="2">
    <citation type="submission" date="2023-05" db="EMBL/GenBank/DDBJ databases">
        <authorList>
            <consortium name="Lawrence Berkeley National Laboratory"/>
            <person name="Steindorff A."/>
            <person name="Hensen N."/>
            <person name="Bonometti L."/>
            <person name="Westerberg I."/>
            <person name="Brannstrom I.O."/>
            <person name="Guillou S."/>
            <person name="Cros-Aarteil S."/>
            <person name="Calhoun S."/>
            <person name="Haridas S."/>
            <person name="Kuo A."/>
            <person name="Mondo S."/>
            <person name="Pangilinan J."/>
            <person name="Riley R."/>
            <person name="Labutti K."/>
            <person name="Andreopoulos B."/>
            <person name="Lipzen A."/>
            <person name="Chen C."/>
            <person name="Yanf M."/>
            <person name="Daum C."/>
            <person name="Ng V."/>
            <person name="Clum A."/>
            <person name="Ohm R."/>
            <person name="Martin F."/>
            <person name="Silar P."/>
            <person name="Natvig D."/>
            <person name="Lalanne C."/>
            <person name="Gautier V."/>
            <person name="Ament-Velasquez S.L."/>
            <person name="Kruys A."/>
            <person name="Hutchinson M.I."/>
            <person name="Powell A.J."/>
            <person name="Barry K."/>
            <person name="Miller A.N."/>
            <person name="Grigoriev I.V."/>
            <person name="Debuchy R."/>
            <person name="Gladieux P."/>
            <person name="Thoren M.H."/>
            <person name="Johannesson H."/>
        </authorList>
    </citation>
    <scope>NUCLEOTIDE SEQUENCE</scope>
    <source>
        <strain evidence="2">PSN309</strain>
    </source>
</reference>
<protein>
    <submittedName>
        <fullName evidence="2">Uncharacterized protein</fullName>
    </submittedName>
</protein>
<evidence type="ECO:0000313" key="3">
    <source>
        <dbReference type="Proteomes" id="UP001302126"/>
    </source>
</evidence>
<reference evidence="2" key="1">
    <citation type="journal article" date="2023" name="Mol. Phylogenet. Evol.">
        <title>Genome-scale phylogeny and comparative genomics of the fungal order Sordariales.</title>
        <authorList>
            <person name="Hensen N."/>
            <person name="Bonometti L."/>
            <person name="Westerberg I."/>
            <person name="Brannstrom I.O."/>
            <person name="Guillou S."/>
            <person name="Cros-Aarteil S."/>
            <person name="Calhoun S."/>
            <person name="Haridas S."/>
            <person name="Kuo A."/>
            <person name="Mondo S."/>
            <person name="Pangilinan J."/>
            <person name="Riley R."/>
            <person name="LaButti K."/>
            <person name="Andreopoulos B."/>
            <person name="Lipzen A."/>
            <person name="Chen C."/>
            <person name="Yan M."/>
            <person name="Daum C."/>
            <person name="Ng V."/>
            <person name="Clum A."/>
            <person name="Steindorff A."/>
            <person name="Ohm R.A."/>
            <person name="Martin F."/>
            <person name="Silar P."/>
            <person name="Natvig D.O."/>
            <person name="Lalanne C."/>
            <person name="Gautier V."/>
            <person name="Ament-Velasquez S.L."/>
            <person name="Kruys A."/>
            <person name="Hutchinson M.I."/>
            <person name="Powell A.J."/>
            <person name="Barry K."/>
            <person name="Miller A.N."/>
            <person name="Grigoriev I.V."/>
            <person name="Debuchy R."/>
            <person name="Gladieux P."/>
            <person name="Hiltunen Thoren M."/>
            <person name="Johannesson H."/>
        </authorList>
    </citation>
    <scope>NUCLEOTIDE SEQUENCE</scope>
    <source>
        <strain evidence="2">PSN309</strain>
    </source>
</reference>
<dbReference type="EMBL" id="MU864398">
    <property type="protein sequence ID" value="KAK4187694.1"/>
    <property type="molecule type" value="Genomic_DNA"/>
</dbReference>
<name>A0AAN6WT98_9PEZI</name>
<sequence length="517" mass="58178">MSFFNRVREAFSSTADLANTDPHNWRLPSSYSPSKPGGKPTIIPSPKLFANAHIPGEPKAGNIDSLLAYPDISHAAAHVALLECFWNLRRSATSLDVEISQPPPPYEEKSKLHTSAILTKEAAPSRPAIPESQKWDLLINLVVARFGAWWSNIDDILNHTAAYTHHAGTDVAVQLTKHQLPPLDVLLVWYVFMLNHEAYQAACRGNHKLQKLCFPWPAICEVINMETMQLPLPRTAEILFSTLSGQSANIMTYLEHPPAYTDPVASLQIDLAAEVKKHEEWLDKSHSLLWVRSPAIVGSLARALSNYLDFRLYGGGTACSGSAGAMVGGVVKDVEEKWRGMLPFGIDLFWRTHKLFPYQYDLFVQEIVRKEGTRHASSQDQPPQPGPSPELEWCWCWTCERIRDDIPAYTKFSSPEAQKQLFSSISSDQLRQIVDDLGFHEAVESARRRGATLPTRPPTRAEKQAEELEKSRKKELGYLPGLHEYFEVMPDGTRKIRRQKNVLPFGNTSWMFVGGFE</sequence>
<feature type="compositionally biased region" description="Low complexity" evidence="1">
    <location>
        <begin position="28"/>
        <end position="38"/>
    </location>
</feature>
<evidence type="ECO:0000313" key="2">
    <source>
        <dbReference type="EMBL" id="KAK4187694.1"/>
    </source>
</evidence>
<accession>A0AAN6WT98</accession>
<gene>
    <name evidence="2" type="ORF">QBC35DRAFT_384171</name>
</gene>
<feature type="region of interest" description="Disordered" evidence="1">
    <location>
        <begin position="446"/>
        <end position="472"/>
    </location>
</feature>
<organism evidence="2 3">
    <name type="scientific">Podospora australis</name>
    <dbReference type="NCBI Taxonomy" id="1536484"/>
    <lineage>
        <taxon>Eukaryota</taxon>
        <taxon>Fungi</taxon>
        <taxon>Dikarya</taxon>
        <taxon>Ascomycota</taxon>
        <taxon>Pezizomycotina</taxon>
        <taxon>Sordariomycetes</taxon>
        <taxon>Sordariomycetidae</taxon>
        <taxon>Sordariales</taxon>
        <taxon>Podosporaceae</taxon>
        <taxon>Podospora</taxon>
    </lineage>
</organism>
<feature type="compositionally biased region" description="Basic and acidic residues" evidence="1">
    <location>
        <begin position="459"/>
        <end position="472"/>
    </location>
</feature>
<evidence type="ECO:0000256" key="1">
    <source>
        <dbReference type="SAM" id="MobiDB-lite"/>
    </source>
</evidence>
<keyword evidence="3" id="KW-1185">Reference proteome</keyword>